<reference evidence="2" key="1">
    <citation type="submission" date="2020-10" db="EMBL/GenBank/DDBJ databases">
        <authorList>
            <person name="Gilroy R."/>
        </authorList>
    </citation>
    <scope>NUCLEOTIDE SEQUENCE</scope>
    <source>
        <strain evidence="2">10192</strain>
    </source>
</reference>
<keyword evidence="1" id="KW-1133">Transmembrane helix</keyword>
<dbReference type="Proteomes" id="UP000823632">
    <property type="component" value="Unassembled WGS sequence"/>
</dbReference>
<reference evidence="2" key="2">
    <citation type="journal article" date="2021" name="PeerJ">
        <title>Extensive microbial diversity within the chicken gut microbiome revealed by metagenomics and culture.</title>
        <authorList>
            <person name="Gilroy R."/>
            <person name="Ravi A."/>
            <person name="Getino M."/>
            <person name="Pursley I."/>
            <person name="Horton D.L."/>
            <person name="Alikhan N.F."/>
            <person name="Baker D."/>
            <person name="Gharbi K."/>
            <person name="Hall N."/>
            <person name="Watson M."/>
            <person name="Adriaenssens E.M."/>
            <person name="Foster-Nyarko E."/>
            <person name="Jarju S."/>
            <person name="Secka A."/>
            <person name="Antonio M."/>
            <person name="Oren A."/>
            <person name="Chaudhuri R.R."/>
            <person name="La Ragione R."/>
            <person name="Hildebrand F."/>
            <person name="Pallen M.J."/>
        </authorList>
    </citation>
    <scope>NUCLEOTIDE SEQUENCE</scope>
    <source>
        <strain evidence="2">10192</strain>
    </source>
</reference>
<organism evidence="2 3">
    <name type="scientific">Candidatus Scatousia excrementipullorum</name>
    <dbReference type="NCBI Taxonomy" id="2840936"/>
    <lineage>
        <taxon>Bacteria</taxon>
        <taxon>Candidatus Scatousia</taxon>
    </lineage>
</organism>
<evidence type="ECO:0000313" key="3">
    <source>
        <dbReference type="Proteomes" id="UP000823632"/>
    </source>
</evidence>
<sequence>MSLSVNKIAFAETSNTGNISNVNSPKKTAFSTTKLLSQEPQKDTVNFTGGKELTDEEKKELILKARTKAAGYSFWFGPLSVLYYGLRSDNTVAKKYDLDPKEDKKLIKKIKNEQLLWTLPACLPGVSLVTGGVAYLYNKNCDADNIDL</sequence>
<name>A0A9D9DRZ2_9BACT</name>
<proteinExistence type="predicted"/>
<keyword evidence="1" id="KW-0812">Transmembrane</keyword>
<protein>
    <submittedName>
        <fullName evidence="2">Uncharacterized protein</fullName>
    </submittedName>
</protein>
<keyword evidence="1" id="KW-0472">Membrane</keyword>
<evidence type="ECO:0000256" key="1">
    <source>
        <dbReference type="SAM" id="Phobius"/>
    </source>
</evidence>
<dbReference type="EMBL" id="JADIND010000212">
    <property type="protein sequence ID" value="MBO8431608.1"/>
    <property type="molecule type" value="Genomic_DNA"/>
</dbReference>
<dbReference type="AlphaFoldDB" id="A0A9D9DRZ2"/>
<gene>
    <name evidence="2" type="ORF">IAC76_09500</name>
</gene>
<feature type="transmembrane region" description="Helical" evidence="1">
    <location>
        <begin position="115"/>
        <end position="137"/>
    </location>
</feature>
<accession>A0A9D9DRZ2</accession>
<comment type="caution">
    <text evidence="2">The sequence shown here is derived from an EMBL/GenBank/DDBJ whole genome shotgun (WGS) entry which is preliminary data.</text>
</comment>
<evidence type="ECO:0000313" key="2">
    <source>
        <dbReference type="EMBL" id="MBO8431608.1"/>
    </source>
</evidence>